<dbReference type="AlphaFoldDB" id="A0A8J5X9C1"/>
<evidence type="ECO:0000256" key="2">
    <source>
        <dbReference type="SAM" id="Phobius"/>
    </source>
</evidence>
<keyword evidence="2" id="KW-1133">Transmembrane helix</keyword>
<sequence>MSAVDNTGEWSEARRTGERLSIVDRAVAKLGIDVGLASALALGVSTLVWSASSAAVFGHGVGARFPLSLLAAQAALALVGFALGAPFNRGPPTVLSVRLFQASLPAGALHAAAAWGAARVLGSLGVVSLAAARCFAALLTLVLEGIVLHEPVARLVVCSSLLLVLGGVVAAAAERSVAPSGTGASVAASVHALCTAAFFVACRAAPFPPGSSAKARALGVCAVATALLGAGACALELRALLEQPREPMTHLAAPLLLAALATAQWHCAAHWCVGGTSAGTAALTCAYAMLPAIPLATLALRGSHAAASAVAAATSSAGATTTAASAAATAAATGAAAGGGGGGGGEDGGGASPPPSELAQALGLPAGLARRGVVSSAGVLLMAMACGCFSYSKERQRRIEAMLGAADLDDVDEPGETAGLVAALTADSE</sequence>
<reference evidence="3" key="1">
    <citation type="submission" date="2021-05" db="EMBL/GenBank/DDBJ databases">
        <title>The genome of the haptophyte Pavlova lutheri (Diacronema luteri, Pavlovales) - a model for lipid biosynthesis in eukaryotic algae.</title>
        <authorList>
            <person name="Hulatt C.J."/>
            <person name="Posewitz M.C."/>
        </authorList>
    </citation>
    <scope>NUCLEOTIDE SEQUENCE</scope>
    <source>
        <strain evidence="3">NIVA-4/92</strain>
    </source>
</reference>
<dbReference type="PRINTS" id="PR01511">
    <property type="entry name" value="KV14CHANNEL"/>
</dbReference>
<keyword evidence="2" id="KW-0472">Membrane</keyword>
<evidence type="ECO:0000313" key="4">
    <source>
        <dbReference type="Proteomes" id="UP000751190"/>
    </source>
</evidence>
<dbReference type="Proteomes" id="UP000751190">
    <property type="component" value="Unassembled WGS sequence"/>
</dbReference>
<feature type="region of interest" description="Disordered" evidence="1">
    <location>
        <begin position="336"/>
        <end position="357"/>
    </location>
</feature>
<feature type="transmembrane region" description="Helical" evidence="2">
    <location>
        <begin position="155"/>
        <end position="173"/>
    </location>
</feature>
<keyword evidence="2" id="KW-0812">Transmembrane</keyword>
<dbReference type="InterPro" id="IPR020467">
    <property type="entry name" value="K_chnl_volt-dep_Kv1.4"/>
</dbReference>
<feature type="transmembrane region" description="Helical" evidence="2">
    <location>
        <begin position="372"/>
        <end position="392"/>
    </location>
</feature>
<proteinExistence type="predicted"/>
<feature type="transmembrane region" description="Helical" evidence="2">
    <location>
        <begin position="34"/>
        <end position="57"/>
    </location>
</feature>
<feature type="transmembrane region" description="Helical" evidence="2">
    <location>
        <begin position="69"/>
        <end position="87"/>
    </location>
</feature>
<keyword evidence="4" id="KW-1185">Reference proteome</keyword>
<gene>
    <name evidence="3" type="ORF">KFE25_003186</name>
</gene>
<organism evidence="3 4">
    <name type="scientific">Diacronema lutheri</name>
    <name type="common">Unicellular marine alga</name>
    <name type="synonym">Monochrysis lutheri</name>
    <dbReference type="NCBI Taxonomy" id="2081491"/>
    <lineage>
        <taxon>Eukaryota</taxon>
        <taxon>Haptista</taxon>
        <taxon>Haptophyta</taxon>
        <taxon>Pavlovophyceae</taxon>
        <taxon>Pavlovales</taxon>
        <taxon>Pavlovaceae</taxon>
        <taxon>Diacronema</taxon>
    </lineage>
</organism>
<evidence type="ECO:0000256" key="1">
    <source>
        <dbReference type="SAM" id="MobiDB-lite"/>
    </source>
</evidence>
<protein>
    <submittedName>
        <fullName evidence="3">Uncharacterized protein</fullName>
    </submittedName>
</protein>
<accession>A0A8J5X9C1</accession>
<feature type="transmembrane region" description="Helical" evidence="2">
    <location>
        <begin position="124"/>
        <end position="143"/>
    </location>
</feature>
<name>A0A8J5X9C1_DIALT</name>
<dbReference type="EMBL" id="JAGTXO010000038">
    <property type="protein sequence ID" value="KAG8459734.1"/>
    <property type="molecule type" value="Genomic_DNA"/>
</dbReference>
<evidence type="ECO:0000313" key="3">
    <source>
        <dbReference type="EMBL" id="KAG8459734.1"/>
    </source>
</evidence>
<comment type="caution">
    <text evidence="3">The sequence shown here is derived from an EMBL/GenBank/DDBJ whole genome shotgun (WGS) entry which is preliminary data.</text>
</comment>
<feature type="transmembrane region" description="Helical" evidence="2">
    <location>
        <begin position="185"/>
        <end position="205"/>
    </location>
</feature>
<feature type="compositionally biased region" description="Gly residues" evidence="1">
    <location>
        <begin position="336"/>
        <end position="351"/>
    </location>
</feature>
<feature type="transmembrane region" description="Helical" evidence="2">
    <location>
        <begin position="217"/>
        <end position="241"/>
    </location>
</feature>